<keyword evidence="1" id="KW-1133">Transmembrane helix</keyword>
<feature type="domain" description="FecR protein" evidence="2">
    <location>
        <begin position="127"/>
        <end position="215"/>
    </location>
</feature>
<evidence type="ECO:0000259" key="3">
    <source>
        <dbReference type="Pfam" id="PF16344"/>
    </source>
</evidence>
<dbReference type="GO" id="GO:0016989">
    <property type="term" value="F:sigma factor antagonist activity"/>
    <property type="evidence" value="ECO:0007669"/>
    <property type="project" value="TreeGrafter"/>
</dbReference>
<dbReference type="Pfam" id="PF16344">
    <property type="entry name" value="FecR_C"/>
    <property type="match status" value="1"/>
</dbReference>
<dbReference type="Gene3D" id="2.60.120.1440">
    <property type="match status" value="1"/>
</dbReference>
<evidence type="ECO:0000259" key="2">
    <source>
        <dbReference type="Pfam" id="PF04773"/>
    </source>
</evidence>
<gene>
    <name evidence="5" type="ORF">DXB61_11045</name>
    <name evidence="4" type="ORF">GMD66_14615</name>
</gene>
<dbReference type="Pfam" id="PF04773">
    <property type="entry name" value="FecR"/>
    <property type="match status" value="1"/>
</dbReference>
<sequence length="330" mass="37751">MQDKDDLFERRLNDYISGMITDEEKVELFSLAGSSELYRLQYNKAVKLHALLHVPVLEARKGEGYRRFSQRIQGEPGRKKNQFVIWVRFAAAAVVLMVLTSALSIYIYENQYKSDKDILCETIVPFGSQTKIILPDSSVVVLNSGSVLKYPATFEREERNVYLAGEGYFKVAKDKDKVFQVYAGDARIQVTGTVFNVRSYPDDIQTEVDLIEGGVNVSVGEKNVFLKPNERALYNRESGSLERQTYETYKSALWTTGKLSFVNASFREILKEIERKYNVKIHVVSQRVEGEYFSGTIHAGMTLQEVFNFIDVDKKYSFENSGNTILLKDR</sequence>
<organism evidence="5 6">
    <name type="scientific">Parabacteroides merdae</name>
    <dbReference type="NCBI Taxonomy" id="46503"/>
    <lineage>
        <taxon>Bacteria</taxon>
        <taxon>Pseudomonadati</taxon>
        <taxon>Bacteroidota</taxon>
        <taxon>Bacteroidia</taxon>
        <taxon>Bacteroidales</taxon>
        <taxon>Tannerellaceae</taxon>
        <taxon>Parabacteroides</taxon>
    </lineage>
</organism>
<dbReference type="InterPro" id="IPR032508">
    <property type="entry name" value="FecR_C"/>
</dbReference>
<dbReference type="Proteomes" id="UP000437446">
    <property type="component" value="Unassembled WGS sequence"/>
</dbReference>
<reference evidence="5 6" key="1">
    <citation type="submission" date="2018-08" db="EMBL/GenBank/DDBJ databases">
        <title>A genome reference for cultivated species of the human gut microbiota.</title>
        <authorList>
            <person name="Zou Y."/>
            <person name="Xue W."/>
            <person name="Luo G."/>
        </authorList>
    </citation>
    <scope>NUCLEOTIDE SEQUENCE [LARGE SCALE GENOMIC DNA]</scope>
    <source>
        <strain evidence="5 6">OM05-11AA</strain>
    </source>
</reference>
<keyword evidence="1" id="KW-0812">Transmembrane</keyword>
<dbReference type="PIRSF" id="PIRSF018266">
    <property type="entry name" value="FecR"/>
    <property type="match status" value="1"/>
</dbReference>
<dbReference type="EMBL" id="WNCR01000008">
    <property type="protein sequence ID" value="MTU30423.1"/>
    <property type="molecule type" value="Genomic_DNA"/>
</dbReference>
<dbReference type="EMBL" id="QSUP01000011">
    <property type="protein sequence ID" value="RGN51619.1"/>
    <property type="molecule type" value="Genomic_DNA"/>
</dbReference>
<feature type="domain" description="Protein FecR C-terminal" evidence="3">
    <location>
        <begin position="258"/>
        <end position="326"/>
    </location>
</feature>
<dbReference type="RefSeq" id="WP_005648139.1">
    <property type="nucleotide sequence ID" value="NZ_DAWDXW010000015.1"/>
</dbReference>
<name>A0A412LUK1_9BACT</name>
<protein>
    <submittedName>
        <fullName evidence="5">DUF4974 domain-containing protein</fullName>
    </submittedName>
</protein>
<proteinExistence type="predicted"/>
<keyword evidence="1" id="KW-0472">Membrane</keyword>
<dbReference type="InterPro" id="IPR006860">
    <property type="entry name" value="FecR"/>
</dbReference>
<reference evidence="4 7" key="2">
    <citation type="journal article" date="2019" name="Nat. Med.">
        <title>A library of human gut bacterial isolates paired with longitudinal multiomics data enables mechanistic microbiome research.</title>
        <authorList>
            <person name="Poyet M."/>
            <person name="Groussin M."/>
            <person name="Gibbons S.M."/>
            <person name="Avila-Pacheco J."/>
            <person name="Jiang X."/>
            <person name="Kearney S.M."/>
            <person name="Perrotta A.R."/>
            <person name="Berdy B."/>
            <person name="Zhao S."/>
            <person name="Lieberman T.D."/>
            <person name="Swanson P.K."/>
            <person name="Smith M."/>
            <person name="Roesemann S."/>
            <person name="Alexander J.E."/>
            <person name="Rich S.A."/>
            <person name="Livny J."/>
            <person name="Vlamakis H."/>
            <person name="Clish C."/>
            <person name="Bullock K."/>
            <person name="Deik A."/>
            <person name="Scott J."/>
            <person name="Pierce K.A."/>
            <person name="Xavier R.J."/>
            <person name="Alm E.J."/>
        </authorList>
    </citation>
    <scope>NUCLEOTIDE SEQUENCE [LARGE SCALE GENOMIC DNA]</scope>
    <source>
        <strain evidence="4 7">BIOML-A25</strain>
    </source>
</reference>
<comment type="caution">
    <text evidence="5">The sequence shown here is derived from an EMBL/GenBank/DDBJ whole genome shotgun (WGS) entry which is preliminary data.</text>
</comment>
<dbReference type="PANTHER" id="PTHR30273">
    <property type="entry name" value="PERIPLASMIC SIGNAL SENSOR AND SIGMA FACTOR ACTIVATOR FECR-RELATED"/>
    <property type="match status" value="1"/>
</dbReference>
<feature type="transmembrane region" description="Helical" evidence="1">
    <location>
        <begin position="85"/>
        <end position="108"/>
    </location>
</feature>
<dbReference type="AlphaFoldDB" id="A0A412LUK1"/>
<dbReference type="InterPro" id="IPR012373">
    <property type="entry name" value="Ferrdict_sens_TM"/>
</dbReference>
<dbReference type="Proteomes" id="UP000261088">
    <property type="component" value="Unassembled WGS sequence"/>
</dbReference>
<accession>A0A412LUK1</accession>
<evidence type="ECO:0000313" key="7">
    <source>
        <dbReference type="Proteomes" id="UP000437446"/>
    </source>
</evidence>
<dbReference type="Gene3D" id="3.55.50.30">
    <property type="match status" value="1"/>
</dbReference>
<evidence type="ECO:0000313" key="5">
    <source>
        <dbReference type="EMBL" id="RGN51619.1"/>
    </source>
</evidence>
<evidence type="ECO:0000256" key="1">
    <source>
        <dbReference type="SAM" id="Phobius"/>
    </source>
</evidence>
<evidence type="ECO:0000313" key="6">
    <source>
        <dbReference type="Proteomes" id="UP000261088"/>
    </source>
</evidence>
<evidence type="ECO:0000313" key="4">
    <source>
        <dbReference type="EMBL" id="MTU30423.1"/>
    </source>
</evidence>
<dbReference type="PANTHER" id="PTHR30273:SF2">
    <property type="entry name" value="PROTEIN FECR"/>
    <property type="match status" value="1"/>
</dbReference>